<dbReference type="RefSeq" id="WP_109615389.1">
    <property type="nucleotide sequence ID" value="NZ_QGDO01000001.1"/>
</dbReference>
<dbReference type="Pfam" id="PF13564">
    <property type="entry name" value="DoxX_2"/>
    <property type="match status" value="1"/>
</dbReference>
<organism evidence="6 7">
    <name type="scientific">Sediminitomix flava</name>
    <dbReference type="NCBI Taxonomy" id="379075"/>
    <lineage>
        <taxon>Bacteria</taxon>
        <taxon>Pseudomonadati</taxon>
        <taxon>Bacteroidota</taxon>
        <taxon>Cytophagia</taxon>
        <taxon>Cytophagales</taxon>
        <taxon>Flammeovirgaceae</taxon>
        <taxon>Sediminitomix</taxon>
    </lineage>
</organism>
<evidence type="ECO:0000256" key="1">
    <source>
        <dbReference type="ARBA" id="ARBA00004141"/>
    </source>
</evidence>
<dbReference type="AlphaFoldDB" id="A0A315ZE13"/>
<feature type="transmembrane region" description="Helical" evidence="5">
    <location>
        <begin position="7"/>
        <end position="28"/>
    </location>
</feature>
<keyword evidence="4 5" id="KW-0472">Membrane</keyword>
<comment type="subcellular location">
    <subcellularLocation>
        <location evidence="1">Membrane</location>
        <topology evidence="1">Multi-pass membrane protein</topology>
    </subcellularLocation>
</comment>
<evidence type="ECO:0000256" key="2">
    <source>
        <dbReference type="ARBA" id="ARBA00022692"/>
    </source>
</evidence>
<protein>
    <submittedName>
        <fullName evidence="6">DoxX-like protein</fullName>
    </submittedName>
</protein>
<dbReference type="Proteomes" id="UP000245535">
    <property type="component" value="Unassembled WGS sequence"/>
</dbReference>
<accession>A0A315ZE13</accession>
<name>A0A315ZE13_SEDFL</name>
<keyword evidence="7" id="KW-1185">Reference proteome</keyword>
<keyword evidence="2 5" id="KW-0812">Transmembrane</keyword>
<gene>
    <name evidence="6" type="ORF">BC781_101202</name>
</gene>
<dbReference type="GO" id="GO:0016020">
    <property type="term" value="C:membrane"/>
    <property type="evidence" value="ECO:0007669"/>
    <property type="project" value="UniProtKB-SubCell"/>
</dbReference>
<keyword evidence="3 5" id="KW-1133">Transmembrane helix</keyword>
<evidence type="ECO:0000313" key="7">
    <source>
        <dbReference type="Proteomes" id="UP000245535"/>
    </source>
</evidence>
<dbReference type="InterPro" id="IPR032808">
    <property type="entry name" value="DoxX"/>
</dbReference>
<evidence type="ECO:0000256" key="3">
    <source>
        <dbReference type="ARBA" id="ARBA00022989"/>
    </source>
</evidence>
<reference evidence="6 7" key="1">
    <citation type="submission" date="2018-03" db="EMBL/GenBank/DDBJ databases">
        <title>Genomic Encyclopedia of Archaeal and Bacterial Type Strains, Phase II (KMG-II): from individual species to whole genera.</title>
        <authorList>
            <person name="Goeker M."/>
        </authorList>
    </citation>
    <scope>NUCLEOTIDE SEQUENCE [LARGE SCALE GENOMIC DNA]</scope>
    <source>
        <strain evidence="6 7">DSM 28229</strain>
    </source>
</reference>
<dbReference type="OrthoDB" id="7960583at2"/>
<feature type="transmembrane region" description="Helical" evidence="5">
    <location>
        <begin position="97"/>
        <end position="114"/>
    </location>
</feature>
<evidence type="ECO:0000256" key="4">
    <source>
        <dbReference type="ARBA" id="ARBA00023136"/>
    </source>
</evidence>
<comment type="caution">
    <text evidence="6">The sequence shown here is derived from an EMBL/GenBank/DDBJ whole genome shotgun (WGS) entry which is preliminary data.</text>
</comment>
<proteinExistence type="predicted"/>
<dbReference type="EMBL" id="QGDO01000001">
    <property type="protein sequence ID" value="PWJ43856.1"/>
    <property type="molecule type" value="Genomic_DNA"/>
</dbReference>
<evidence type="ECO:0000256" key="5">
    <source>
        <dbReference type="SAM" id="Phobius"/>
    </source>
</evidence>
<feature type="transmembrane region" description="Helical" evidence="5">
    <location>
        <begin position="73"/>
        <end position="91"/>
    </location>
</feature>
<evidence type="ECO:0000313" key="6">
    <source>
        <dbReference type="EMBL" id="PWJ43856.1"/>
    </source>
</evidence>
<feature type="transmembrane region" description="Helical" evidence="5">
    <location>
        <begin position="48"/>
        <end position="66"/>
    </location>
</feature>
<sequence length="122" mass="13950">MKNKELLIYRIVTVLFSLLIMLGVSQYFFNYEMVKGMFEQLHFPSYLIYPMGVMKTLGVIAIWVKVPKTIKEWAYAGFAFNLLLGISAHLNVADGEYYGALIALILASISYFYYRKVNVAVA</sequence>